<gene>
    <name evidence="5" type="ORF">I8Y21_002310</name>
</gene>
<evidence type="ECO:0000256" key="3">
    <source>
        <dbReference type="ARBA" id="ARBA00023172"/>
    </source>
</evidence>
<dbReference type="PROSITE" id="PS51898">
    <property type="entry name" value="TYR_RECOMBINASE"/>
    <property type="match status" value="1"/>
</dbReference>
<organism evidence="5 6">
    <name type="scientific">Klebsiella oxytoca</name>
    <dbReference type="NCBI Taxonomy" id="571"/>
    <lineage>
        <taxon>Bacteria</taxon>
        <taxon>Pseudomonadati</taxon>
        <taxon>Pseudomonadota</taxon>
        <taxon>Gammaproteobacteria</taxon>
        <taxon>Enterobacterales</taxon>
        <taxon>Enterobacteriaceae</taxon>
        <taxon>Klebsiella/Raoultella group</taxon>
        <taxon>Klebsiella</taxon>
    </lineage>
</organism>
<dbReference type="SUPFAM" id="SSF56349">
    <property type="entry name" value="DNA breaking-rejoining enzymes"/>
    <property type="match status" value="1"/>
</dbReference>
<dbReference type="GO" id="GO:0015074">
    <property type="term" value="P:DNA integration"/>
    <property type="evidence" value="ECO:0007669"/>
    <property type="project" value="UniProtKB-KW"/>
</dbReference>
<dbReference type="EMBL" id="DACSEO010000022">
    <property type="protein sequence ID" value="HAT1681646.1"/>
    <property type="molecule type" value="Genomic_DNA"/>
</dbReference>
<dbReference type="AlphaFoldDB" id="A0AAN5RDH6"/>
<dbReference type="GO" id="GO:0003677">
    <property type="term" value="F:DNA binding"/>
    <property type="evidence" value="ECO:0007669"/>
    <property type="project" value="InterPro"/>
</dbReference>
<dbReference type="Proteomes" id="UP000856143">
    <property type="component" value="Unassembled WGS sequence"/>
</dbReference>
<feature type="domain" description="Tyr recombinase" evidence="4">
    <location>
        <begin position="90"/>
        <end position="255"/>
    </location>
</feature>
<dbReference type="PANTHER" id="PTHR30629">
    <property type="entry name" value="PROPHAGE INTEGRASE"/>
    <property type="match status" value="1"/>
</dbReference>
<dbReference type="Gene3D" id="1.10.443.10">
    <property type="entry name" value="Intergrase catalytic core"/>
    <property type="match status" value="1"/>
</dbReference>
<reference evidence="5" key="1">
    <citation type="journal article" date="2018" name="Genome Biol.">
        <title>SKESA: strategic k-mer extension for scrupulous assemblies.</title>
        <authorList>
            <person name="Souvorov A."/>
            <person name="Agarwala R."/>
            <person name="Lipman D.J."/>
        </authorList>
    </citation>
    <scope>NUCLEOTIDE SEQUENCE</scope>
    <source>
        <strain evidence="5">R404</strain>
    </source>
</reference>
<keyword evidence="3" id="KW-0233">DNA recombination</keyword>
<protein>
    <submittedName>
        <fullName evidence="5">Tyrosine-type recombinase/integrase</fullName>
    </submittedName>
</protein>
<sequence length="255" mass="29673">MRLSQTVVARFTGSGGLYIYSRIGDRPADTCSVREWVACFEHIRERYPVLAGSAFQICRQAMRYCSLRGYTTSRVLDEFRVSDMGSKPKRRERVLNEEEVKSLWCALQADGGIYDRRTYLRYLVTLLVITGCRTHEVRESTWSEWDLTRRVWTIPGTRTKNGQILVRPVPERLVPWLEALRDGRGEQDYILRECRSQVYVSKLGGQQWRWLSHMQNWCNHDLRRTVATWMNEAGVNTWGSGTSSWSCRHGRGGNL</sequence>
<dbReference type="InterPro" id="IPR011010">
    <property type="entry name" value="DNA_brk_join_enz"/>
</dbReference>
<proteinExistence type="inferred from homology"/>
<keyword evidence="2" id="KW-0229">DNA integration</keyword>
<name>A0AAN5RDH6_KLEOX</name>
<dbReference type="InterPro" id="IPR013762">
    <property type="entry name" value="Integrase-like_cat_sf"/>
</dbReference>
<dbReference type="PANTHER" id="PTHR30629:SF2">
    <property type="entry name" value="PROPHAGE INTEGRASE INTS-RELATED"/>
    <property type="match status" value="1"/>
</dbReference>
<comment type="similarity">
    <text evidence="1">Belongs to the 'phage' integrase family.</text>
</comment>
<dbReference type="Pfam" id="PF00589">
    <property type="entry name" value="Phage_integrase"/>
    <property type="match status" value="1"/>
</dbReference>
<evidence type="ECO:0000259" key="4">
    <source>
        <dbReference type="PROSITE" id="PS51898"/>
    </source>
</evidence>
<accession>A0AAN5RDH6</accession>
<dbReference type="InterPro" id="IPR050808">
    <property type="entry name" value="Phage_Integrase"/>
</dbReference>
<reference evidence="5" key="2">
    <citation type="submission" date="2020-11" db="EMBL/GenBank/DDBJ databases">
        <authorList>
            <consortium name="NCBI Pathogen Detection Project"/>
        </authorList>
    </citation>
    <scope>NUCLEOTIDE SEQUENCE</scope>
    <source>
        <strain evidence="5">R404</strain>
    </source>
</reference>
<evidence type="ECO:0000256" key="2">
    <source>
        <dbReference type="ARBA" id="ARBA00022908"/>
    </source>
</evidence>
<dbReference type="InterPro" id="IPR002104">
    <property type="entry name" value="Integrase_catalytic"/>
</dbReference>
<dbReference type="GO" id="GO:0006310">
    <property type="term" value="P:DNA recombination"/>
    <property type="evidence" value="ECO:0007669"/>
    <property type="project" value="UniProtKB-KW"/>
</dbReference>
<comment type="caution">
    <text evidence="5">The sequence shown here is derived from an EMBL/GenBank/DDBJ whole genome shotgun (WGS) entry which is preliminary data.</text>
</comment>
<evidence type="ECO:0000313" key="5">
    <source>
        <dbReference type="EMBL" id="HAT1681646.1"/>
    </source>
</evidence>
<evidence type="ECO:0000313" key="6">
    <source>
        <dbReference type="Proteomes" id="UP000856143"/>
    </source>
</evidence>
<evidence type="ECO:0000256" key="1">
    <source>
        <dbReference type="ARBA" id="ARBA00008857"/>
    </source>
</evidence>